<gene>
    <name evidence="3" type="ORF">D7I44_09275</name>
</gene>
<dbReference type="GO" id="GO:0016787">
    <property type="term" value="F:hydrolase activity"/>
    <property type="evidence" value="ECO:0007669"/>
    <property type="project" value="UniProtKB-KW"/>
</dbReference>
<evidence type="ECO:0000259" key="2">
    <source>
        <dbReference type="Pfam" id="PF13472"/>
    </source>
</evidence>
<dbReference type="OrthoDB" id="5561551at2"/>
<feature type="chain" id="PRO_5017482160" evidence="1">
    <location>
        <begin position="35"/>
        <end position="292"/>
    </location>
</feature>
<dbReference type="InterPro" id="IPR013830">
    <property type="entry name" value="SGNH_hydro"/>
</dbReference>
<protein>
    <submittedName>
        <fullName evidence="3">SGNH/GDSL hydrolase family protein</fullName>
    </submittedName>
</protein>
<name>A0A387BRZ6_9MICO</name>
<dbReference type="AlphaFoldDB" id="A0A387BRZ6"/>
<keyword evidence="4" id="KW-1185">Reference proteome</keyword>
<dbReference type="EMBL" id="CP032624">
    <property type="protein sequence ID" value="AYG03707.1"/>
    <property type="molecule type" value="Genomic_DNA"/>
</dbReference>
<dbReference type="SUPFAM" id="SSF52266">
    <property type="entry name" value="SGNH hydrolase"/>
    <property type="match status" value="1"/>
</dbReference>
<proteinExistence type="predicted"/>
<keyword evidence="3" id="KW-0378">Hydrolase</keyword>
<reference evidence="3 4" key="1">
    <citation type="submission" date="2018-09" db="EMBL/GenBank/DDBJ databases">
        <title>Genome sequencing of strain 2DFW10M-5.</title>
        <authorList>
            <person name="Heo J."/>
            <person name="Kim S.-J."/>
            <person name="Kwon S.-W."/>
        </authorList>
    </citation>
    <scope>NUCLEOTIDE SEQUENCE [LARGE SCALE GENOMIC DNA]</scope>
    <source>
        <strain evidence="3 4">2DFW10M-5</strain>
    </source>
</reference>
<dbReference type="Proteomes" id="UP000275069">
    <property type="component" value="Chromosome"/>
</dbReference>
<feature type="signal peptide" evidence="1">
    <location>
        <begin position="1"/>
        <end position="34"/>
    </location>
</feature>
<sequence>MRFARPAARGAASAAALAVLAGVALSGCAAASHAAEPPPTASAGFLGDVATVGVLGDSMSLGVNACGHSGVCTRASWVMGTDGDVDSVADRIGSATGHAPKIVNGAVNGGSVATMLTTAPQVIAAKPQLVTVLIGANDACKPSFDQMTTAAQFQTDYAELIDQVATALPDAHILALSVPDLNRLWQLGHGVAPVAAAWNRAPNCRSLLGNAASTASADVERRTAVGKRVDDYDETIESVCAQHPNCIFDGDALHDHGFTSDEVSRVDFFHPSATGQAAIAKLAWAALTKAGG</sequence>
<dbReference type="InterPro" id="IPR036514">
    <property type="entry name" value="SGNH_hydro_sf"/>
</dbReference>
<dbReference type="RefSeq" id="WP_120789240.1">
    <property type="nucleotide sequence ID" value="NZ_CP032624.1"/>
</dbReference>
<evidence type="ECO:0000256" key="1">
    <source>
        <dbReference type="SAM" id="SignalP"/>
    </source>
</evidence>
<dbReference type="PANTHER" id="PTHR30383">
    <property type="entry name" value="THIOESTERASE 1/PROTEASE 1/LYSOPHOSPHOLIPASE L1"/>
    <property type="match status" value="1"/>
</dbReference>
<dbReference type="Gene3D" id="3.40.50.1110">
    <property type="entry name" value="SGNH hydrolase"/>
    <property type="match status" value="1"/>
</dbReference>
<dbReference type="InterPro" id="IPR051532">
    <property type="entry name" value="Ester_Hydrolysis_Enzymes"/>
</dbReference>
<evidence type="ECO:0000313" key="4">
    <source>
        <dbReference type="Proteomes" id="UP000275069"/>
    </source>
</evidence>
<feature type="domain" description="SGNH hydrolase-type esterase" evidence="2">
    <location>
        <begin position="54"/>
        <end position="278"/>
    </location>
</feature>
<keyword evidence="1" id="KW-0732">Signal</keyword>
<evidence type="ECO:0000313" key="3">
    <source>
        <dbReference type="EMBL" id="AYG03707.1"/>
    </source>
</evidence>
<organism evidence="3 4">
    <name type="scientific">Gryllotalpicola protaetiae</name>
    <dbReference type="NCBI Taxonomy" id="2419771"/>
    <lineage>
        <taxon>Bacteria</taxon>
        <taxon>Bacillati</taxon>
        <taxon>Actinomycetota</taxon>
        <taxon>Actinomycetes</taxon>
        <taxon>Micrococcales</taxon>
        <taxon>Microbacteriaceae</taxon>
        <taxon>Gryllotalpicola</taxon>
    </lineage>
</organism>
<dbReference type="KEGG" id="gry:D7I44_09275"/>
<accession>A0A387BRZ6</accession>
<dbReference type="Pfam" id="PF13472">
    <property type="entry name" value="Lipase_GDSL_2"/>
    <property type="match status" value="1"/>
</dbReference>
<dbReference type="PROSITE" id="PS51257">
    <property type="entry name" value="PROKAR_LIPOPROTEIN"/>
    <property type="match status" value="1"/>
</dbReference>